<accession>A0A8S4SPB2</accession>
<name>A0A8S4SPB2_9NEOP</name>
<protein>
    <submittedName>
        <fullName evidence="1">Jg1706 protein</fullName>
    </submittedName>
</protein>
<dbReference type="EMBL" id="CAKXAJ010026501">
    <property type="protein sequence ID" value="CAH2269174.1"/>
    <property type="molecule type" value="Genomic_DNA"/>
</dbReference>
<dbReference type="OrthoDB" id="6883380at2759"/>
<comment type="caution">
    <text evidence="1">The sequence shown here is derived from an EMBL/GenBank/DDBJ whole genome shotgun (WGS) entry which is preliminary data.</text>
</comment>
<dbReference type="AlphaFoldDB" id="A0A8S4SPB2"/>
<organism evidence="1 2">
    <name type="scientific">Pararge aegeria aegeria</name>
    <dbReference type="NCBI Taxonomy" id="348720"/>
    <lineage>
        <taxon>Eukaryota</taxon>
        <taxon>Metazoa</taxon>
        <taxon>Ecdysozoa</taxon>
        <taxon>Arthropoda</taxon>
        <taxon>Hexapoda</taxon>
        <taxon>Insecta</taxon>
        <taxon>Pterygota</taxon>
        <taxon>Neoptera</taxon>
        <taxon>Endopterygota</taxon>
        <taxon>Lepidoptera</taxon>
        <taxon>Glossata</taxon>
        <taxon>Ditrysia</taxon>
        <taxon>Papilionoidea</taxon>
        <taxon>Nymphalidae</taxon>
        <taxon>Satyrinae</taxon>
        <taxon>Satyrini</taxon>
        <taxon>Parargina</taxon>
        <taxon>Pararge</taxon>
    </lineage>
</organism>
<evidence type="ECO:0000313" key="1">
    <source>
        <dbReference type="EMBL" id="CAH2269174.1"/>
    </source>
</evidence>
<sequence length="132" mass="15155">MEYCSHLYDGSAKYQLAALDAMDRRARRLIGEDSLLAKLQSLDHRRKVASLSVFDLVTSSPFFRRTARHRAGFHPYVVNIPKTRTKRFASSFLIRMAGVWNALPSSVFPNSYNLGIFKTRVNRHILDKRVPS</sequence>
<dbReference type="Proteomes" id="UP000838756">
    <property type="component" value="Unassembled WGS sequence"/>
</dbReference>
<proteinExistence type="predicted"/>
<keyword evidence="2" id="KW-1185">Reference proteome</keyword>
<reference evidence="1" key="1">
    <citation type="submission" date="2022-03" db="EMBL/GenBank/DDBJ databases">
        <authorList>
            <person name="Lindestad O."/>
        </authorList>
    </citation>
    <scope>NUCLEOTIDE SEQUENCE</scope>
</reference>
<evidence type="ECO:0000313" key="2">
    <source>
        <dbReference type="Proteomes" id="UP000838756"/>
    </source>
</evidence>
<gene>
    <name evidence="1" type="primary">jg1706</name>
    <name evidence="1" type="ORF">PAEG_LOCUS27455</name>
</gene>